<evidence type="ECO:0000313" key="3">
    <source>
        <dbReference type="Proteomes" id="UP001610446"/>
    </source>
</evidence>
<proteinExistence type="predicted"/>
<keyword evidence="2" id="KW-0223">Dioxygenase</keyword>
<accession>A0ABR4IH02</accession>
<keyword evidence="2" id="KW-0560">Oxidoreductase</keyword>
<comment type="pathway">
    <text evidence="1">Secondary metabolite biosynthesis.</text>
</comment>
<protein>
    <submittedName>
        <fullName evidence="2">Phytanoyl-CoA dioxygenase family protein</fullName>
    </submittedName>
</protein>
<evidence type="ECO:0000256" key="1">
    <source>
        <dbReference type="ARBA" id="ARBA00005179"/>
    </source>
</evidence>
<sequence length="319" mass="35815">MSTQAQPRLNAPAIIRLSDDELASKTVESHNLQAALEALNEDGLVVIENAIDPAHLDKMNERMLTDAQKLRARKGTHVNFNPGSNNIQQEPPTDKGYLFEDVLANPWAAHILECALGRNPKLRFYSANTAFKATARQPVHADVHDYPRAPHGYCVNVNLVDVSPQNGSTEFWLGTHNDPTLSYITINGTGDDGPDPDIAAQKRAARAEALGVSVDYVETLIEERRKVRPPVRATLPKGSLIIRDIRIWHAGMPNQTEDPRVMLVSIVFSDWYRSNQNIYLPEQWKDNFNWGRLVPCIEWTGNDVEYLQGAHEFNLIQLP</sequence>
<dbReference type="InterPro" id="IPR008775">
    <property type="entry name" value="Phytyl_CoA_dOase-like"/>
</dbReference>
<evidence type="ECO:0000313" key="2">
    <source>
        <dbReference type="EMBL" id="KAL2826167.1"/>
    </source>
</evidence>
<dbReference type="PANTHER" id="PTHR37563:SF2">
    <property type="entry name" value="PHYTANOYL-COA DIOXYGENASE FAMILY PROTEIN (AFU_ORTHOLOGUE AFUA_2G03330)"/>
    <property type="match status" value="1"/>
</dbReference>
<dbReference type="SUPFAM" id="SSF51197">
    <property type="entry name" value="Clavaminate synthase-like"/>
    <property type="match status" value="1"/>
</dbReference>
<name>A0ABR4IH02_9EURO</name>
<dbReference type="Pfam" id="PF05721">
    <property type="entry name" value="PhyH"/>
    <property type="match status" value="1"/>
</dbReference>
<dbReference type="InterPro" id="IPR051961">
    <property type="entry name" value="Fungal_Metabolite_Diox"/>
</dbReference>
<dbReference type="EMBL" id="JBFXLU010000455">
    <property type="protein sequence ID" value="KAL2826167.1"/>
    <property type="molecule type" value="Genomic_DNA"/>
</dbReference>
<dbReference type="PANTHER" id="PTHR37563">
    <property type="entry name" value="PHYTANOYL-COA DIOXYGENASE FAMILY PROTEIN (AFU_ORTHOLOGUE AFUA_2G03330)"/>
    <property type="match status" value="1"/>
</dbReference>
<gene>
    <name evidence="2" type="ORF">BJY01DRAFT_229879</name>
</gene>
<keyword evidence="3" id="KW-1185">Reference proteome</keyword>
<dbReference type="GO" id="GO:0051213">
    <property type="term" value="F:dioxygenase activity"/>
    <property type="evidence" value="ECO:0007669"/>
    <property type="project" value="UniProtKB-KW"/>
</dbReference>
<dbReference type="Gene3D" id="2.60.120.620">
    <property type="entry name" value="q2cbj1_9rhob like domain"/>
    <property type="match status" value="1"/>
</dbReference>
<comment type="caution">
    <text evidence="2">The sequence shown here is derived from an EMBL/GenBank/DDBJ whole genome shotgun (WGS) entry which is preliminary data.</text>
</comment>
<organism evidence="2 3">
    <name type="scientific">Aspergillus pseudoustus</name>
    <dbReference type="NCBI Taxonomy" id="1810923"/>
    <lineage>
        <taxon>Eukaryota</taxon>
        <taxon>Fungi</taxon>
        <taxon>Dikarya</taxon>
        <taxon>Ascomycota</taxon>
        <taxon>Pezizomycotina</taxon>
        <taxon>Eurotiomycetes</taxon>
        <taxon>Eurotiomycetidae</taxon>
        <taxon>Eurotiales</taxon>
        <taxon>Aspergillaceae</taxon>
        <taxon>Aspergillus</taxon>
        <taxon>Aspergillus subgen. Nidulantes</taxon>
    </lineage>
</organism>
<reference evidence="2 3" key="1">
    <citation type="submission" date="2024-07" db="EMBL/GenBank/DDBJ databases">
        <title>Section-level genome sequencing and comparative genomics of Aspergillus sections Usti and Cavernicolus.</title>
        <authorList>
            <consortium name="Lawrence Berkeley National Laboratory"/>
            <person name="Nybo J.L."/>
            <person name="Vesth T.C."/>
            <person name="Theobald S."/>
            <person name="Frisvad J.C."/>
            <person name="Larsen T.O."/>
            <person name="Kjaerboelling I."/>
            <person name="Rothschild-Mancinelli K."/>
            <person name="Lyhne E.K."/>
            <person name="Kogle M.E."/>
            <person name="Barry K."/>
            <person name="Clum A."/>
            <person name="Na H."/>
            <person name="Ledsgaard L."/>
            <person name="Lin J."/>
            <person name="Lipzen A."/>
            <person name="Kuo A."/>
            <person name="Riley R."/>
            <person name="Mondo S."/>
            <person name="Labutti K."/>
            <person name="Haridas S."/>
            <person name="Pangalinan J."/>
            <person name="Salamov A.A."/>
            <person name="Simmons B.A."/>
            <person name="Magnuson J.K."/>
            <person name="Chen J."/>
            <person name="Drula E."/>
            <person name="Henrissat B."/>
            <person name="Wiebenga A."/>
            <person name="Lubbers R.J."/>
            <person name="Gomes A.C."/>
            <person name="Makela M.R."/>
            <person name="Stajich J."/>
            <person name="Grigoriev I.V."/>
            <person name="Mortensen U.H."/>
            <person name="De Vries R.P."/>
            <person name="Baker S.E."/>
            <person name="Andersen M.R."/>
        </authorList>
    </citation>
    <scope>NUCLEOTIDE SEQUENCE [LARGE SCALE GENOMIC DNA]</scope>
    <source>
        <strain evidence="2 3">CBS 123904</strain>
    </source>
</reference>
<dbReference type="Proteomes" id="UP001610446">
    <property type="component" value="Unassembled WGS sequence"/>
</dbReference>